<dbReference type="CDD" id="cd04673">
    <property type="entry name" value="NUDIX_ADPRase"/>
    <property type="match status" value="1"/>
</dbReference>
<comment type="cofactor">
    <cofactor evidence="1">
        <name>Mg(2+)</name>
        <dbReference type="ChEBI" id="CHEBI:18420"/>
    </cofactor>
</comment>
<feature type="domain" description="Nudix hydrolase" evidence="4">
    <location>
        <begin position="4"/>
        <end position="130"/>
    </location>
</feature>
<keyword evidence="6" id="KW-1185">Reference proteome</keyword>
<accession>A0ABV6D4N5</accession>
<dbReference type="InterPro" id="IPR015797">
    <property type="entry name" value="NUDIX_hydrolase-like_dom_sf"/>
</dbReference>
<dbReference type="Pfam" id="PF00293">
    <property type="entry name" value="NUDIX"/>
    <property type="match status" value="1"/>
</dbReference>
<dbReference type="PANTHER" id="PTHR43736">
    <property type="entry name" value="ADP-RIBOSE PYROPHOSPHATASE"/>
    <property type="match status" value="1"/>
</dbReference>
<dbReference type="PROSITE" id="PS00893">
    <property type="entry name" value="NUDIX_BOX"/>
    <property type="match status" value="1"/>
</dbReference>
<evidence type="ECO:0000313" key="6">
    <source>
        <dbReference type="Proteomes" id="UP001589755"/>
    </source>
</evidence>
<gene>
    <name evidence="5" type="ORF">ACFFJ2_04210</name>
</gene>
<dbReference type="Gene3D" id="3.90.79.10">
    <property type="entry name" value="Nucleoside Triphosphate Pyrophosphohydrolase"/>
    <property type="match status" value="1"/>
</dbReference>
<dbReference type="PROSITE" id="PS51462">
    <property type="entry name" value="NUDIX"/>
    <property type="match status" value="1"/>
</dbReference>
<comment type="caution">
    <text evidence="5">The sequence shown here is derived from an EMBL/GenBank/DDBJ whole genome shotgun (WGS) entry which is preliminary data.</text>
</comment>
<proteinExistence type="inferred from homology"/>
<dbReference type="InterPro" id="IPR020084">
    <property type="entry name" value="NUDIX_hydrolase_CS"/>
</dbReference>
<organism evidence="5 6">
    <name type="scientific">Chelativorans intermedius</name>
    <dbReference type="NCBI Taxonomy" id="515947"/>
    <lineage>
        <taxon>Bacteria</taxon>
        <taxon>Pseudomonadati</taxon>
        <taxon>Pseudomonadota</taxon>
        <taxon>Alphaproteobacteria</taxon>
        <taxon>Hyphomicrobiales</taxon>
        <taxon>Phyllobacteriaceae</taxon>
        <taxon>Chelativorans</taxon>
    </lineage>
</organism>
<evidence type="ECO:0000256" key="1">
    <source>
        <dbReference type="ARBA" id="ARBA00001946"/>
    </source>
</evidence>
<sequence>MDEQPIHAVSVAAMQEERFLLIRRARAPARGQFAFPGGRVERGESDEAAALRELREETGLAAEEIIPLCEMTVEGDNGRCYRLKVYRAHRVHGRAVAADDADHAGWYTIEEMRALPVTASTLAVAEKMAARLRK</sequence>
<name>A0ABV6D4N5_9HYPH</name>
<evidence type="ECO:0000256" key="3">
    <source>
        <dbReference type="RuleBase" id="RU003476"/>
    </source>
</evidence>
<dbReference type="InterPro" id="IPR020476">
    <property type="entry name" value="Nudix_hydrolase"/>
</dbReference>
<dbReference type="PRINTS" id="PR00502">
    <property type="entry name" value="NUDIXFAMILY"/>
</dbReference>
<evidence type="ECO:0000256" key="2">
    <source>
        <dbReference type="ARBA" id="ARBA00022801"/>
    </source>
</evidence>
<dbReference type="InterPro" id="IPR000086">
    <property type="entry name" value="NUDIX_hydrolase_dom"/>
</dbReference>
<evidence type="ECO:0000259" key="4">
    <source>
        <dbReference type="PROSITE" id="PS51462"/>
    </source>
</evidence>
<comment type="similarity">
    <text evidence="3">Belongs to the Nudix hydrolase family.</text>
</comment>
<dbReference type="PANTHER" id="PTHR43736:SF1">
    <property type="entry name" value="DIHYDRONEOPTERIN TRIPHOSPHATE DIPHOSPHATASE"/>
    <property type="match status" value="1"/>
</dbReference>
<dbReference type="RefSeq" id="WP_261520761.1">
    <property type="nucleotide sequence ID" value="NZ_JAODNW010000014.1"/>
</dbReference>
<dbReference type="Proteomes" id="UP001589755">
    <property type="component" value="Unassembled WGS sequence"/>
</dbReference>
<protein>
    <submittedName>
        <fullName evidence="5">NUDIX hydrolase</fullName>
    </submittedName>
</protein>
<keyword evidence="2 3" id="KW-0378">Hydrolase</keyword>
<dbReference type="GO" id="GO:0016787">
    <property type="term" value="F:hydrolase activity"/>
    <property type="evidence" value="ECO:0007669"/>
    <property type="project" value="UniProtKB-KW"/>
</dbReference>
<reference evidence="5 6" key="1">
    <citation type="submission" date="2024-09" db="EMBL/GenBank/DDBJ databases">
        <authorList>
            <person name="Sun Q."/>
            <person name="Mori K."/>
        </authorList>
    </citation>
    <scope>NUCLEOTIDE SEQUENCE [LARGE SCALE GENOMIC DNA]</scope>
    <source>
        <strain evidence="5 6">CCM 8543</strain>
    </source>
</reference>
<dbReference type="EMBL" id="JBHLXD010000005">
    <property type="protein sequence ID" value="MFC0207602.1"/>
    <property type="molecule type" value="Genomic_DNA"/>
</dbReference>
<dbReference type="SUPFAM" id="SSF55811">
    <property type="entry name" value="Nudix"/>
    <property type="match status" value="1"/>
</dbReference>
<evidence type="ECO:0000313" key="5">
    <source>
        <dbReference type="EMBL" id="MFC0207602.1"/>
    </source>
</evidence>